<protein>
    <submittedName>
        <fullName evidence="1">Uncharacterized protein</fullName>
    </submittedName>
</protein>
<dbReference type="EMBL" id="AP026818">
    <property type="protein sequence ID" value="BDR81253.1"/>
    <property type="molecule type" value="Genomic_DNA"/>
</dbReference>
<reference evidence="1 2" key="1">
    <citation type="submission" date="2022-09" db="EMBL/GenBank/DDBJ databases">
        <title>complete genome sequences of Clostridium tetani str. KHSU-234311-028 isolated from soil.</title>
        <authorList>
            <person name="Sekizuka T."/>
            <person name="Shitada C."/>
            <person name="Takahashi M."/>
            <person name="Kuroda M."/>
        </authorList>
    </citation>
    <scope>NUCLEOTIDE SEQUENCE [LARGE SCALE GENOMIC DNA]</scope>
    <source>
        <strain evidence="1 2">KHSU-234311-028</strain>
    </source>
</reference>
<name>A0ABC8EC77_CLOTA</name>
<dbReference type="AlphaFoldDB" id="A0ABC8EC77"/>
<evidence type="ECO:0000313" key="2">
    <source>
        <dbReference type="Proteomes" id="UP001321763"/>
    </source>
</evidence>
<dbReference type="Proteomes" id="UP001321763">
    <property type="component" value="Chromosome"/>
</dbReference>
<accession>A0ABC8EC77</accession>
<gene>
    <name evidence="1" type="ORF">K234311028_14990</name>
</gene>
<proteinExistence type="predicted"/>
<evidence type="ECO:0000313" key="1">
    <source>
        <dbReference type="EMBL" id="BDR81253.1"/>
    </source>
</evidence>
<organism evidence="1 2">
    <name type="scientific">Clostridium tetani</name>
    <dbReference type="NCBI Taxonomy" id="1513"/>
    <lineage>
        <taxon>Bacteria</taxon>
        <taxon>Bacillati</taxon>
        <taxon>Bacillota</taxon>
        <taxon>Clostridia</taxon>
        <taxon>Eubacteriales</taxon>
        <taxon>Clostridiaceae</taxon>
        <taxon>Clostridium</taxon>
    </lineage>
</organism>
<sequence length="32" mass="3655">MKKVDEYIDLVYKDICGDDEGINIIKGINIIN</sequence>